<dbReference type="VEuPathDB" id="FungiDB:PV09_06722"/>
<reference evidence="4 5" key="1">
    <citation type="submission" date="2015-01" db="EMBL/GenBank/DDBJ databases">
        <title>The Genome Sequence of Ochroconis gallopava CBS43764.</title>
        <authorList>
            <consortium name="The Broad Institute Genomics Platform"/>
            <person name="Cuomo C."/>
            <person name="de Hoog S."/>
            <person name="Gorbushina A."/>
            <person name="Stielow B."/>
            <person name="Teixiera M."/>
            <person name="Abouelleil A."/>
            <person name="Chapman S.B."/>
            <person name="Priest M."/>
            <person name="Young S.K."/>
            <person name="Wortman J."/>
            <person name="Nusbaum C."/>
            <person name="Birren B."/>
        </authorList>
    </citation>
    <scope>NUCLEOTIDE SEQUENCE [LARGE SCALE GENOMIC DNA]</scope>
    <source>
        <strain evidence="4 5">CBS 43764</strain>
    </source>
</reference>
<dbReference type="HOGENOM" id="CLU_054802_0_0_1"/>
<dbReference type="GeneID" id="27314695"/>
<name>A0A0D2A533_9PEZI</name>
<dbReference type="GO" id="GO:0031390">
    <property type="term" value="C:Ctf18 RFC-like complex"/>
    <property type="evidence" value="ECO:0007669"/>
    <property type="project" value="InterPro"/>
</dbReference>
<comment type="similarity">
    <text evidence="1">Belongs to the DCC1 family.</text>
</comment>
<dbReference type="OrthoDB" id="5199543at2759"/>
<dbReference type="InParanoid" id="A0A0D2A533"/>
<organism evidence="4 5">
    <name type="scientific">Verruconis gallopava</name>
    <dbReference type="NCBI Taxonomy" id="253628"/>
    <lineage>
        <taxon>Eukaryota</taxon>
        <taxon>Fungi</taxon>
        <taxon>Dikarya</taxon>
        <taxon>Ascomycota</taxon>
        <taxon>Pezizomycotina</taxon>
        <taxon>Dothideomycetes</taxon>
        <taxon>Pleosporomycetidae</taxon>
        <taxon>Venturiales</taxon>
        <taxon>Sympoventuriaceae</taxon>
        <taxon>Verruconis</taxon>
    </lineage>
</organism>
<dbReference type="PANTHER" id="PTHR13395">
    <property type="entry name" value="SISTER CHROMATID COHESION PROTEIN DCC1-RELATED"/>
    <property type="match status" value="1"/>
</dbReference>
<dbReference type="Pfam" id="PF09724">
    <property type="entry name" value="Dcc1"/>
    <property type="match status" value="1"/>
</dbReference>
<dbReference type="Proteomes" id="UP000053259">
    <property type="component" value="Unassembled WGS sequence"/>
</dbReference>
<evidence type="ECO:0008006" key="6">
    <source>
        <dbReference type="Google" id="ProtNLM"/>
    </source>
</evidence>
<dbReference type="InterPro" id="IPR019128">
    <property type="entry name" value="Dcc1"/>
</dbReference>
<dbReference type="GO" id="GO:0000785">
    <property type="term" value="C:chromatin"/>
    <property type="evidence" value="ECO:0007669"/>
    <property type="project" value="TreeGrafter"/>
</dbReference>
<feature type="region of interest" description="Disordered" evidence="3">
    <location>
        <begin position="364"/>
        <end position="392"/>
    </location>
</feature>
<protein>
    <recommendedName>
        <fullName evidence="6">Sister chromatid cohesion protein Dcc1</fullName>
    </recommendedName>
</protein>
<accession>A0A0D2A533</accession>
<dbReference type="RefSeq" id="XP_016211742.1">
    <property type="nucleotide sequence ID" value="XM_016360403.1"/>
</dbReference>
<proteinExistence type="inferred from homology"/>
<evidence type="ECO:0000313" key="5">
    <source>
        <dbReference type="Proteomes" id="UP000053259"/>
    </source>
</evidence>
<keyword evidence="2" id="KW-0235">DNA replication</keyword>
<dbReference type="GO" id="GO:0006260">
    <property type="term" value="P:DNA replication"/>
    <property type="evidence" value="ECO:0007669"/>
    <property type="project" value="UniProtKB-KW"/>
</dbReference>
<dbReference type="AlphaFoldDB" id="A0A0D2A533"/>
<evidence type="ECO:0000313" key="4">
    <source>
        <dbReference type="EMBL" id="KIW01873.1"/>
    </source>
</evidence>
<sequence length="392" mass="43091">MHIPWDTQCIHTHIYVCTRIQYSSVRVPERCSLRNPSPCARPHTDATMSTQQAPSIDFSIARNLTNFQLVELPDELVQLIAGHAGPSPVLQLKSEAESGHAVLCSSNKTFPVRSVQTSNSLFVVRPAVTRGHDPDAVPSHGIRAISSCGITLELSQSTESALPYLRKRLPEYSSRNSDVAAAAKASYEDVCSDIPLSSGEIHDAWLSICAFEEQGAIFRPTADVLLQLWRSIVTAAVAASIDMGSAFPTEDLWRSVEDEDFPRGMFDALLRRMEDPSVMSDEDNGSRSCSIDQTRCAQLVAALLLETSAAADQAMQVSAFMEAWKDTLFEKWRGDLSLDLLQDIIAQPTADTVVLKPEHMLAGSSSAASHGLETRPPSKVRKWHERFKKGRT</sequence>
<dbReference type="GO" id="GO:0034088">
    <property type="term" value="P:maintenance of mitotic sister chromatid cohesion"/>
    <property type="evidence" value="ECO:0007669"/>
    <property type="project" value="TreeGrafter"/>
</dbReference>
<dbReference type="PANTHER" id="PTHR13395:SF6">
    <property type="entry name" value="SISTER CHROMATID COHESION PROTEIN DCC1"/>
    <property type="match status" value="1"/>
</dbReference>
<evidence type="ECO:0000256" key="2">
    <source>
        <dbReference type="ARBA" id="ARBA00022705"/>
    </source>
</evidence>
<dbReference type="GO" id="GO:0000775">
    <property type="term" value="C:chromosome, centromeric region"/>
    <property type="evidence" value="ECO:0007669"/>
    <property type="project" value="TreeGrafter"/>
</dbReference>
<gene>
    <name evidence="4" type="ORF">PV09_06722</name>
</gene>
<evidence type="ECO:0000256" key="3">
    <source>
        <dbReference type="SAM" id="MobiDB-lite"/>
    </source>
</evidence>
<feature type="compositionally biased region" description="Basic residues" evidence="3">
    <location>
        <begin position="378"/>
        <end position="392"/>
    </location>
</feature>
<evidence type="ECO:0000256" key="1">
    <source>
        <dbReference type="ARBA" id="ARBA00007017"/>
    </source>
</evidence>
<keyword evidence="5" id="KW-1185">Reference proteome</keyword>
<dbReference type="STRING" id="253628.A0A0D2A533"/>
<dbReference type="EMBL" id="KN847552">
    <property type="protein sequence ID" value="KIW01873.1"/>
    <property type="molecule type" value="Genomic_DNA"/>
</dbReference>